<reference evidence="10" key="1">
    <citation type="journal article" date="2019" name="Int. J. Syst. Evol. Microbiol.">
        <title>The Global Catalogue of Microorganisms (GCM) 10K type strain sequencing project: providing services to taxonomists for standard genome sequencing and annotation.</title>
        <authorList>
            <consortium name="The Broad Institute Genomics Platform"/>
            <consortium name="The Broad Institute Genome Sequencing Center for Infectious Disease"/>
            <person name="Wu L."/>
            <person name="Ma J."/>
        </authorList>
    </citation>
    <scope>NUCLEOTIDE SEQUENCE [LARGE SCALE GENOMIC DNA]</scope>
    <source>
        <strain evidence="10">JCM 6305</strain>
    </source>
</reference>
<organism evidence="9 10">
    <name type="scientific">Streptomyces macrosporus</name>
    <dbReference type="NCBI Taxonomy" id="44032"/>
    <lineage>
        <taxon>Bacteria</taxon>
        <taxon>Bacillati</taxon>
        <taxon>Actinomycetota</taxon>
        <taxon>Actinomycetes</taxon>
        <taxon>Kitasatosporales</taxon>
        <taxon>Streptomycetaceae</taxon>
        <taxon>Streptomyces</taxon>
    </lineage>
</organism>
<feature type="transmembrane region" description="Helical" evidence="7">
    <location>
        <begin position="127"/>
        <end position="152"/>
    </location>
</feature>
<feature type="transmembrane region" description="Helical" evidence="7">
    <location>
        <begin position="198"/>
        <end position="217"/>
    </location>
</feature>
<sequence>MSTTDTTPDTTPGTAPAKNAEPGGATAALRRMRALARAELTLLVRNRTALFTALLMPFLMVLFMRSTVEQIPLEDSGLSATDVVMTGGIAMVLIFVVYANLIPTYVARREELVLKRLRTGEVRDGEILAGTALPVTVLALLQCAVLVTAGATLLEVVPPERLDLLLLGVLLGLVLMVTTAAVTAVFTKTAESSQITALPMVMVSFVGSGVFVPLEVVPDRMADVLRLLPMTPVIELVRYGWFGGGEPGEVLRAVGVAVAWSVASVFAVRRWFRWEPRR</sequence>
<keyword evidence="10" id="KW-1185">Reference proteome</keyword>
<gene>
    <name evidence="9" type="ORF">GCM10010405_49080</name>
</gene>
<evidence type="ECO:0000256" key="7">
    <source>
        <dbReference type="SAM" id="Phobius"/>
    </source>
</evidence>
<evidence type="ECO:0000256" key="3">
    <source>
        <dbReference type="ARBA" id="ARBA00022989"/>
    </source>
</evidence>
<evidence type="ECO:0000256" key="6">
    <source>
        <dbReference type="SAM" id="MobiDB-lite"/>
    </source>
</evidence>
<comment type="subcellular location">
    <subcellularLocation>
        <location evidence="1">Membrane</location>
        <topology evidence="1">Multi-pass membrane protein</topology>
    </subcellularLocation>
</comment>
<dbReference type="EMBL" id="BAAASZ010000034">
    <property type="protein sequence ID" value="GAA2458996.1"/>
    <property type="molecule type" value="Genomic_DNA"/>
</dbReference>
<dbReference type="PANTHER" id="PTHR43027">
    <property type="entry name" value="DOXORUBICIN RESISTANCE ABC TRANSPORTER PERMEASE PROTEIN DRRC-RELATED"/>
    <property type="match status" value="1"/>
</dbReference>
<keyword evidence="4 7" id="KW-0472">Membrane</keyword>
<feature type="domain" description="ABC transmembrane type-2" evidence="8">
    <location>
        <begin position="48"/>
        <end position="271"/>
    </location>
</feature>
<dbReference type="InterPro" id="IPR000412">
    <property type="entry name" value="ABC_2_transport"/>
</dbReference>
<evidence type="ECO:0000313" key="9">
    <source>
        <dbReference type="EMBL" id="GAA2458996.1"/>
    </source>
</evidence>
<feature type="compositionally biased region" description="Low complexity" evidence="6">
    <location>
        <begin position="1"/>
        <end position="17"/>
    </location>
</feature>
<evidence type="ECO:0000256" key="5">
    <source>
        <dbReference type="ARBA" id="ARBA00023251"/>
    </source>
</evidence>
<dbReference type="PANTHER" id="PTHR43027:SF2">
    <property type="entry name" value="TRANSPORT PERMEASE PROTEIN"/>
    <property type="match status" value="1"/>
</dbReference>
<keyword evidence="3 7" id="KW-1133">Transmembrane helix</keyword>
<keyword evidence="2 7" id="KW-0812">Transmembrane</keyword>
<feature type="transmembrane region" description="Helical" evidence="7">
    <location>
        <begin position="83"/>
        <end position="106"/>
    </location>
</feature>
<evidence type="ECO:0000256" key="2">
    <source>
        <dbReference type="ARBA" id="ARBA00022692"/>
    </source>
</evidence>
<dbReference type="InterPro" id="IPR052902">
    <property type="entry name" value="ABC-2_transporter"/>
</dbReference>
<protein>
    <submittedName>
        <fullName evidence="9">ABC transporter permease</fullName>
    </submittedName>
</protein>
<feature type="transmembrane region" description="Helical" evidence="7">
    <location>
        <begin position="40"/>
        <end position="63"/>
    </location>
</feature>
<dbReference type="PIRSF" id="PIRSF006648">
    <property type="entry name" value="DrrB"/>
    <property type="match status" value="1"/>
</dbReference>
<dbReference type="InterPro" id="IPR047817">
    <property type="entry name" value="ABC2_TM_bact-type"/>
</dbReference>
<feature type="transmembrane region" description="Helical" evidence="7">
    <location>
        <begin position="250"/>
        <end position="268"/>
    </location>
</feature>
<accession>A0ABP5XSN0</accession>
<dbReference type="RefSeq" id="WP_425583730.1">
    <property type="nucleotide sequence ID" value="NZ_BAAASZ010000034.1"/>
</dbReference>
<dbReference type="InterPro" id="IPR013525">
    <property type="entry name" value="ABC2_TM"/>
</dbReference>
<evidence type="ECO:0000256" key="4">
    <source>
        <dbReference type="ARBA" id="ARBA00023136"/>
    </source>
</evidence>
<dbReference type="PROSITE" id="PS51012">
    <property type="entry name" value="ABC_TM2"/>
    <property type="match status" value="1"/>
</dbReference>
<proteinExistence type="predicted"/>
<dbReference type="Pfam" id="PF12698">
    <property type="entry name" value="ABC2_membrane_3"/>
    <property type="match status" value="1"/>
</dbReference>
<keyword evidence="5" id="KW-0046">Antibiotic resistance</keyword>
<feature type="transmembrane region" description="Helical" evidence="7">
    <location>
        <begin position="164"/>
        <end position="186"/>
    </location>
</feature>
<name>A0ABP5XSN0_9ACTN</name>
<dbReference type="Proteomes" id="UP001501638">
    <property type="component" value="Unassembled WGS sequence"/>
</dbReference>
<evidence type="ECO:0000256" key="1">
    <source>
        <dbReference type="ARBA" id="ARBA00004141"/>
    </source>
</evidence>
<comment type="caution">
    <text evidence="9">The sequence shown here is derived from an EMBL/GenBank/DDBJ whole genome shotgun (WGS) entry which is preliminary data.</text>
</comment>
<feature type="region of interest" description="Disordered" evidence="6">
    <location>
        <begin position="1"/>
        <end position="23"/>
    </location>
</feature>
<evidence type="ECO:0000259" key="8">
    <source>
        <dbReference type="PROSITE" id="PS51012"/>
    </source>
</evidence>
<evidence type="ECO:0000313" key="10">
    <source>
        <dbReference type="Proteomes" id="UP001501638"/>
    </source>
</evidence>